<dbReference type="SMART" id="SM00240">
    <property type="entry name" value="FHA"/>
    <property type="match status" value="1"/>
</dbReference>
<dbReference type="EMBL" id="KQ947425">
    <property type="protein sequence ID" value="KUJ12059.1"/>
    <property type="molecule type" value="Genomic_DNA"/>
</dbReference>
<dbReference type="PANTHER" id="PTHR15715:SF37">
    <property type="entry name" value="LD47843P"/>
    <property type="match status" value="1"/>
</dbReference>
<dbReference type="OrthoDB" id="4096268at2759"/>
<feature type="compositionally biased region" description="Basic and acidic residues" evidence="1">
    <location>
        <begin position="399"/>
        <end position="412"/>
    </location>
</feature>
<dbReference type="RefSeq" id="XP_018066414.1">
    <property type="nucleotide sequence ID" value="XM_018215726.1"/>
</dbReference>
<sequence length="778" mass="84209">MATQAKITLTCQNGNVTPAERTLILESGSPIAPIGRASKSISKGLFSSYDNAWFDSPVMSRDHAQLTMNSEDKTINIRDIGSMHGTYVNGVELARHVPLTLNNGDIVVFGAEVRRGPETFPACSFRIAIEFSDRMTTNTFSVPESSDIEDADDDAEDDEVSEDDHARRQQQSSSDGCSIEPASPQAQKINNAIDLTRDSPEPTSNRIDLTGETPSEKNTVAQSAARATDTNGRVNLVGIGMYTGFAPILVESEDEQFETGFTESAEHSEDGSSDSDGSEDSNICIDEEVYNSSGDSEAESEDIVMDGQNDMESVHGFSDMDEDEDISIGNFARRHTRPAHDNPTILLSDIRTRTQFPESVADDEDEDNESEFGLSEAGEAGLRALIDGGLLNAPTNAVSEHDHESESEKESENESEDEEEPAPQPEPETRAEVVVIPSVKESVRVHAPISTPESLPPLQFAREHRYRTLQNFTGDKLGISYPSIRQPSPSDAAMVKSAAPPQQSKPLSGVCEIGTFAQMLGDKTGKVAFFEAREINKAKFNDETKPVRSGFASFKISRNSGFGQSSSLAPSLPSETPSIRHTGFKCGTNLSRTFEVGPNAEPAFPIREPCSFLDEPDKFAIPARTPSPQLDMTSAYNFHLSKAATTTPSPLNTNPRGIKINDIIDTSATPQRSYRLKRKADDISDVTDEEIRIWARASSGSSVTKIKLDSIVKETPLIDEAANGVPPLAPIATHVVSEPRPAKRMKKFLENVGYAALGGVAVGAGLFTVLVATAPDFL</sequence>
<dbReference type="InParanoid" id="A0A194WWK0"/>
<evidence type="ECO:0000256" key="2">
    <source>
        <dbReference type="SAM" id="Phobius"/>
    </source>
</evidence>
<evidence type="ECO:0000256" key="1">
    <source>
        <dbReference type="SAM" id="MobiDB-lite"/>
    </source>
</evidence>
<gene>
    <name evidence="4" type="ORF">LY89DRAFT_688532</name>
</gene>
<dbReference type="PANTHER" id="PTHR15715">
    <property type="entry name" value="CENTROSOMAL PROTEIN OF 170 KDA"/>
    <property type="match status" value="1"/>
</dbReference>
<reference evidence="4 5" key="1">
    <citation type="submission" date="2015-10" db="EMBL/GenBank/DDBJ databases">
        <title>Full genome of DAOMC 229536 Phialocephala scopiformis, a fungal endophyte of spruce producing the potent anti-insectan compound rugulosin.</title>
        <authorList>
            <consortium name="DOE Joint Genome Institute"/>
            <person name="Walker A.K."/>
            <person name="Frasz S.L."/>
            <person name="Seifert K.A."/>
            <person name="Miller J.D."/>
            <person name="Mondo S.J."/>
            <person name="Labutti K."/>
            <person name="Lipzen A."/>
            <person name="Dockter R."/>
            <person name="Kennedy M."/>
            <person name="Grigoriev I.V."/>
            <person name="Spatafora J.W."/>
        </authorList>
    </citation>
    <scope>NUCLEOTIDE SEQUENCE [LARGE SCALE GENOMIC DNA]</scope>
    <source>
        <strain evidence="4 5">CBS 120377</strain>
    </source>
</reference>
<dbReference type="KEGG" id="psco:LY89DRAFT_688532"/>
<dbReference type="InterPro" id="IPR051176">
    <property type="entry name" value="Cent_Immune-Sig_Mod"/>
</dbReference>
<evidence type="ECO:0000313" key="4">
    <source>
        <dbReference type="EMBL" id="KUJ12059.1"/>
    </source>
</evidence>
<dbReference type="InterPro" id="IPR008984">
    <property type="entry name" value="SMAD_FHA_dom_sf"/>
</dbReference>
<feature type="region of interest" description="Disordered" evidence="1">
    <location>
        <begin position="358"/>
        <end position="431"/>
    </location>
</feature>
<dbReference type="Pfam" id="PF00498">
    <property type="entry name" value="FHA"/>
    <property type="match status" value="1"/>
</dbReference>
<feature type="compositionally biased region" description="Acidic residues" evidence="1">
    <location>
        <begin position="146"/>
        <end position="162"/>
    </location>
</feature>
<evidence type="ECO:0000259" key="3">
    <source>
        <dbReference type="PROSITE" id="PS50006"/>
    </source>
</evidence>
<dbReference type="GeneID" id="28825452"/>
<feature type="compositionally biased region" description="Acidic residues" evidence="1">
    <location>
        <begin position="271"/>
        <end position="282"/>
    </location>
</feature>
<feature type="domain" description="FHA" evidence="3">
    <location>
        <begin position="32"/>
        <end position="93"/>
    </location>
</feature>
<dbReference type="GO" id="GO:0005737">
    <property type="term" value="C:cytoplasm"/>
    <property type="evidence" value="ECO:0007669"/>
    <property type="project" value="TreeGrafter"/>
</dbReference>
<dbReference type="InterPro" id="IPR000253">
    <property type="entry name" value="FHA_dom"/>
</dbReference>
<protein>
    <recommendedName>
        <fullName evidence="3">FHA domain-containing protein</fullName>
    </recommendedName>
</protein>
<dbReference type="PROSITE" id="PS50006">
    <property type="entry name" value="FHA_DOMAIN"/>
    <property type="match status" value="1"/>
</dbReference>
<feature type="region of interest" description="Disordered" evidence="1">
    <location>
        <begin position="255"/>
        <end position="282"/>
    </location>
</feature>
<dbReference type="AlphaFoldDB" id="A0A194WWK0"/>
<keyword evidence="2" id="KW-0472">Membrane</keyword>
<name>A0A194WWK0_MOLSC</name>
<organism evidence="4 5">
    <name type="scientific">Mollisia scopiformis</name>
    <name type="common">Conifer needle endophyte fungus</name>
    <name type="synonym">Phialocephala scopiformis</name>
    <dbReference type="NCBI Taxonomy" id="149040"/>
    <lineage>
        <taxon>Eukaryota</taxon>
        <taxon>Fungi</taxon>
        <taxon>Dikarya</taxon>
        <taxon>Ascomycota</taxon>
        <taxon>Pezizomycotina</taxon>
        <taxon>Leotiomycetes</taxon>
        <taxon>Helotiales</taxon>
        <taxon>Mollisiaceae</taxon>
        <taxon>Mollisia</taxon>
    </lineage>
</organism>
<keyword evidence="5" id="KW-1185">Reference proteome</keyword>
<keyword evidence="2" id="KW-0812">Transmembrane</keyword>
<dbReference type="SUPFAM" id="SSF49879">
    <property type="entry name" value="SMAD/FHA domain"/>
    <property type="match status" value="1"/>
</dbReference>
<evidence type="ECO:0000313" key="5">
    <source>
        <dbReference type="Proteomes" id="UP000070700"/>
    </source>
</evidence>
<keyword evidence="2" id="KW-1133">Transmembrane helix</keyword>
<feature type="transmembrane region" description="Helical" evidence="2">
    <location>
        <begin position="752"/>
        <end position="774"/>
    </location>
</feature>
<accession>A0A194WWK0</accession>
<feature type="compositionally biased region" description="Acidic residues" evidence="1">
    <location>
        <begin position="360"/>
        <end position="370"/>
    </location>
</feature>
<proteinExistence type="predicted"/>
<dbReference type="STRING" id="149040.A0A194WWK0"/>
<dbReference type="Proteomes" id="UP000070700">
    <property type="component" value="Unassembled WGS sequence"/>
</dbReference>
<feature type="region of interest" description="Disordered" evidence="1">
    <location>
        <begin position="138"/>
        <end position="227"/>
    </location>
</feature>
<feature type="compositionally biased region" description="Polar residues" evidence="1">
    <location>
        <begin position="201"/>
        <end position="222"/>
    </location>
</feature>
<dbReference type="Gene3D" id="2.60.200.20">
    <property type="match status" value="1"/>
</dbReference>